<dbReference type="GeneID" id="39611145"/>
<keyword evidence="3" id="KW-1185">Reference proteome</keyword>
<dbReference type="EMBL" id="RBVV01000006">
    <property type="protein sequence ID" value="RNJ60533.1"/>
    <property type="molecule type" value="Genomic_DNA"/>
</dbReference>
<feature type="region of interest" description="Disordered" evidence="1">
    <location>
        <begin position="88"/>
        <end position="130"/>
    </location>
</feature>
<evidence type="ECO:0000256" key="1">
    <source>
        <dbReference type="SAM" id="MobiDB-lite"/>
    </source>
</evidence>
<dbReference type="RefSeq" id="XP_028498691.1">
    <property type="nucleotide sequence ID" value="XM_028641566.1"/>
</dbReference>
<feature type="region of interest" description="Disordered" evidence="1">
    <location>
        <begin position="1"/>
        <end position="43"/>
    </location>
</feature>
<gene>
    <name evidence="2" type="ORF">D7B24_007456</name>
</gene>
<evidence type="ECO:0000313" key="2">
    <source>
        <dbReference type="EMBL" id="RNJ60533.1"/>
    </source>
</evidence>
<name>A0A3M9YJ00_9PEZI</name>
<accession>A0A3M9YJ00</accession>
<dbReference type="Proteomes" id="UP000267145">
    <property type="component" value="Unassembled WGS sequence"/>
</dbReference>
<sequence length="130" mass="14267">MATVENRLGPDLRQYGDFSPSNPDSPLVVSKATGAPRLPRPSASSVIKISAFGSLSTSPTTSPLPPLRTPKQKLEFFLFDVLFQQTPPVDSTPDQLPHRTHSEPLPLVEGESRRTRQIAEGSACYRFRPP</sequence>
<protein>
    <submittedName>
        <fullName evidence="2">Uncharacterized protein</fullName>
    </submittedName>
</protein>
<evidence type="ECO:0000313" key="3">
    <source>
        <dbReference type="Proteomes" id="UP000267145"/>
    </source>
</evidence>
<organism evidence="2 3">
    <name type="scientific">Verticillium nonalfalfae</name>
    <dbReference type="NCBI Taxonomy" id="1051616"/>
    <lineage>
        <taxon>Eukaryota</taxon>
        <taxon>Fungi</taxon>
        <taxon>Dikarya</taxon>
        <taxon>Ascomycota</taxon>
        <taxon>Pezizomycotina</taxon>
        <taxon>Sordariomycetes</taxon>
        <taxon>Hypocreomycetidae</taxon>
        <taxon>Glomerellales</taxon>
        <taxon>Plectosphaerellaceae</taxon>
        <taxon>Verticillium</taxon>
    </lineage>
</organism>
<comment type="caution">
    <text evidence="2">The sequence shown here is derived from an EMBL/GenBank/DDBJ whole genome shotgun (WGS) entry which is preliminary data.</text>
</comment>
<proteinExistence type="predicted"/>
<dbReference type="AlphaFoldDB" id="A0A3M9YJ00"/>
<reference evidence="2 3" key="1">
    <citation type="submission" date="2018-10" db="EMBL/GenBank/DDBJ databases">
        <title>Genome sequence of Verticillium nonalfalfae VnAa140.</title>
        <authorList>
            <person name="Stajich J.E."/>
            <person name="Kasson M.T."/>
        </authorList>
    </citation>
    <scope>NUCLEOTIDE SEQUENCE [LARGE SCALE GENOMIC DNA]</scope>
    <source>
        <strain evidence="2 3">VnAa140</strain>
    </source>
</reference>